<dbReference type="OrthoDB" id="9808135at2"/>
<feature type="transmembrane region" description="Helical" evidence="6">
    <location>
        <begin position="176"/>
        <end position="193"/>
    </location>
</feature>
<dbReference type="GO" id="GO:0006885">
    <property type="term" value="P:regulation of pH"/>
    <property type="evidence" value="ECO:0007669"/>
    <property type="project" value="UniProtKB-UniRule"/>
</dbReference>
<keyword evidence="6" id="KW-0813">Transport</keyword>
<comment type="subcellular location">
    <subcellularLocation>
        <location evidence="1">Cell inner membrane</location>
        <topology evidence="1">Multi-pass membrane protein</topology>
    </subcellularLocation>
    <subcellularLocation>
        <location evidence="6">Cell membrane</location>
        <topology evidence="6">Multi-pass membrane protein</topology>
    </subcellularLocation>
</comment>
<evidence type="ECO:0000256" key="3">
    <source>
        <dbReference type="ARBA" id="ARBA00022692"/>
    </source>
</evidence>
<keyword evidence="6" id="KW-0050">Antiport</keyword>
<gene>
    <name evidence="6 7" type="primary">nhaA</name>
    <name evidence="7" type="ORF">DXN05_16685</name>
</gene>
<comment type="similarity">
    <text evidence="6">Belongs to the NhaA Na(+)/H(+) (TC 2.A.33) antiporter family.</text>
</comment>
<dbReference type="GO" id="GO:0015385">
    <property type="term" value="F:sodium:proton antiporter activity"/>
    <property type="evidence" value="ECO:0007669"/>
    <property type="project" value="UniProtKB-UniRule"/>
</dbReference>
<evidence type="ECO:0000256" key="1">
    <source>
        <dbReference type="ARBA" id="ARBA00004429"/>
    </source>
</evidence>
<feature type="transmembrane region" description="Helical" evidence="6">
    <location>
        <begin position="277"/>
        <end position="301"/>
    </location>
</feature>
<comment type="caution">
    <text evidence="7">The sequence shown here is derived from an EMBL/GenBank/DDBJ whole genome shotgun (WGS) entry which is preliminary data.</text>
</comment>
<keyword evidence="3 6" id="KW-0812">Transmembrane</keyword>
<keyword evidence="5 6" id="KW-0472">Membrane</keyword>
<proteinExistence type="inferred from homology"/>
<feature type="transmembrane region" description="Helical" evidence="6">
    <location>
        <begin position="123"/>
        <end position="140"/>
    </location>
</feature>
<keyword evidence="8" id="KW-1185">Reference proteome</keyword>
<evidence type="ECO:0000256" key="6">
    <source>
        <dbReference type="HAMAP-Rule" id="MF_01844"/>
    </source>
</evidence>
<keyword evidence="6" id="KW-0739">Sodium transport</keyword>
<feature type="transmembrane region" description="Helical" evidence="6">
    <location>
        <begin position="313"/>
        <end position="338"/>
    </location>
</feature>
<dbReference type="EMBL" id="QTJU01000006">
    <property type="protein sequence ID" value="RFM27102.1"/>
    <property type="molecule type" value="Genomic_DNA"/>
</dbReference>
<protein>
    <recommendedName>
        <fullName evidence="6">Na(+)/H(+) antiporter NhaA</fullName>
    </recommendedName>
    <alternativeName>
        <fullName evidence="6">Sodium/proton antiporter NhaA</fullName>
    </alternativeName>
</protein>
<dbReference type="PANTHER" id="PTHR30341:SF0">
    <property type="entry name" value="NA(+)_H(+) ANTIPORTER NHAA"/>
    <property type="match status" value="1"/>
</dbReference>
<feature type="transmembrane region" description="Helical" evidence="6">
    <location>
        <begin position="91"/>
        <end position="111"/>
    </location>
</feature>
<evidence type="ECO:0000256" key="4">
    <source>
        <dbReference type="ARBA" id="ARBA00022989"/>
    </source>
</evidence>
<keyword evidence="6" id="KW-0915">Sodium</keyword>
<evidence type="ECO:0000256" key="5">
    <source>
        <dbReference type="ARBA" id="ARBA00023136"/>
    </source>
</evidence>
<dbReference type="PANTHER" id="PTHR30341">
    <property type="entry name" value="SODIUM ION/PROTON ANTIPORTER NHAA-RELATED"/>
    <property type="match status" value="1"/>
</dbReference>
<keyword evidence="2 6" id="KW-1003">Cell membrane</keyword>
<feature type="transmembrane region" description="Helical" evidence="6">
    <location>
        <begin position="16"/>
        <end position="35"/>
    </location>
</feature>
<keyword evidence="6" id="KW-0406">Ion transport</keyword>
<dbReference type="NCBIfam" id="TIGR00773">
    <property type="entry name" value="NhaA"/>
    <property type="match status" value="1"/>
</dbReference>
<evidence type="ECO:0000313" key="8">
    <source>
        <dbReference type="Proteomes" id="UP000261284"/>
    </source>
</evidence>
<feature type="transmembrane region" description="Helical" evidence="6">
    <location>
        <begin position="350"/>
        <end position="369"/>
    </location>
</feature>
<comment type="catalytic activity">
    <reaction evidence="6">
        <text>Na(+)(in) + 2 H(+)(out) = Na(+)(out) + 2 H(+)(in)</text>
        <dbReference type="Rhea" id="RHEA:29251"/>
        <dbReference type="ChEBI" id="CHEBI:15378"/>
        <dbReference type="ChEBI" id="CHEBI:29101"/>
    </reaction>
</comment>
<evidence type="ECO:0000313" key="7">
    <source>
        <dbReference type="EMBL" id="RFM27102.1"/>
    </source>
</evidence>
<keyword evidence="4 6" id="KW-1133">Transmembrane helix</keyword>
<evidence type="ECO:0000256" key="2">
    <source>
        <dbReference type="ARBA" id="ARBA00022475"/>
    </source>
</evidence>
<sequence>MQLLKRIYNDTRTTGILLLACTAVSLLLGNLFGAYPGIWEQEWHWLQLLQLPHSPVHLVNDGGMALFFFLAGMEIKRELQTGELSTPQRAALPAAAAIGGMVVPAVIYILFNKGTANQHGWGIPMATDIAFSLGILALLGKRIQVSLRIFLTALAIIDDLGAIIVIALFYGGAIQWLWLLVCAAVTAVLYYSLRGKTTMQWWHYLLGLVLWFAMYHSGVHATVAGVLFALLVPAQQIKHLEHRLHAPVNFILLPLFALANTAIHFPDHLGAALNTTVSWGIVAGLFIGKPLGICGTCYLLVKKGYGTLPSHTGWMQLAGVGILAGIGFTMSIFISTLAFAEPAGQNIAKIAVLLASVLAMITGYCWLLFANRPRIK</sequence>
<dbReference type="Pfam" id="PF06965">
    <property type="entry name" value="Na_H_antiport_1"/>
    <property type="match status" value="1"/>
</dbReference>
<dbReference type="Gene3D" id="1.20.1530.10">
    <property type="entry name" value="Na+/H+ antiporter like domain"/>
    <property type="match status" value="1"/>
</dbReference>
<name>A0A3E1NGU3_9BACT</name>
<dbReference type="AlphaFoldDB" id="A0A3E1NGU3"/>
<feature type="transmembrane region" description="Helical" evidence="6">
    <location>
        <begin position="147"/>
        <end position="170"/>
    </location>
</feature>
<dbReference type="Proteomes" id="UP000261284">
    <property type="component" value="Unassembled WGS sequence"/>
</dbReference>
<comment type="function">
    <text evidence="6">Na(+)/H(+) antiporter that extrudes sodium in exchange for external protons.</text>
</comment>
<dbReference type="InterPro" id="IPR023171">
    <property type="entry name" value="Na/H_antiporter_dom_sf"/>
</dbReference>
<accession>A0A3E1NGU3</accession>
<dbReference type="GO" id="GO:0005886">
    <property type="term" value="C:plasma membrane"/>
    <property type="evidence" value="ECO:0007669"/>
    <property type="project" value="UniProtKB-SubCell"/>
</dbReference>
<dbReference type="HAMAP" id="MF_01844">
    <property type="entry name" value="NhaA"/>
    <property type="match status" value="1"/>
</dbReference>
<feature type="transmembrane region" description="Helical" evidence="6">
    <location>
        <begin position="244"/>
        <end position="265"/>
    </location>
</feature>
<organism evidence="7 8">
    <name type="scientific">Deminuibacter soli</name>
    <dbReference type="NCBI Taxonomy" id="2291815"/>
    <lineage>
        <taxon>Bacteria</taxon>
        <taxon>Pseudomonadati</taxon>
        <taxon>Bacteroidota</taxon>
        <taxon>Chitinophagia</taxon>
        <taxon>Chitinophagales</taxon>
        <taxon>Chitinophagaceae</taxon>
        <taxon>Deminuibacter</taxon>
    </lineage>
</organism>
<dbReference type="RefSeq" id="WP_116848408.1">
    <property type="nucleotide sequence ID" value="NZ_QTJU01000006.1"/>
</dbReference>
<reference evidence="7 8" key="1">
    <citation type="submission" date="2018-08" db="EMBL/GenBank/DDBJ databases">
        <title>Chitinophagaceae sp. K23C18032701, a novel bacterium isolated from forest soil.</title>
        <authorList>
            <person name="Wang C."/>
        </authorList>
    </citation>
    <scope>NUCLEOTIDE SEQUENCE [LARGE SCALE GENOMIC DNA]</scope>
    <source>
        <strain evidence="7 8">K23C18032701</strain>
    </source>
</reference>
<feature type="transmembrane region" description="Helical" evidence="6">
    <location>
        <begin position="205"/>
        <end position="232"/>
    </location>
</feature>
<dbReference type="InterPro" id="IPR004670">
    <property type="entry name" value="NhaA"/>
</dbReference>